<dbReference type="EMBL" id="ACYG01000030">
    <property type="protein sequence ID" value="EEV16698.1"/>
    <property type="molecule type" value="Genomic_DNA"/>
</dbReference>
<accession>C8PKT9</accession>
<dbReference type="AlphaFoldDB" id="C8PKT9"/>
<organism evidence="1 2">
    <name type="scientific">Campylobacter gracilis RM3268</name>
    <dbReference type="NCBI Taxonomy" id="553220"/>
    <lineage>
        <taxon>Bacteria</taxon>
        <taxon>Pseudomonadati</taxon>
        <taxon>Campylobacterota</taxon>
        <taxon>Epsilonproteobacteria</taxon>
        <taxon>Campylobacterales</taxon>
        <taxon>Campylobacteraceae</taxon>
        <taxon>Campylobacter</taxon>
    </lineage>
</organism>
<proteinExistence type="predicted"/>
<name>C8PKT9_9BACT</name>
<gene>
    <name evidence="1" type="ORF">CAMGR0001_0312</name>
</gene>
<comment type="caution">
    <text evidence="1">The sequence shown here is derived from an EMBL/GenBank/DDBJ whole genome shotgun (WGS) entry which is preliminary data.</text>
</comment>
<reference evidence="1 2" key="1">
    <citation type="submission" date="2009-07" db="EMBL/GenBank/DDBJ databases">
        <authorList>
            <person name="Madupu R."/>
            <person name="Sebastian Y."/>
            <person name="Durkin A.S."/>
            <person name="Torralba M."/>
            <person name="Methe B."/>
            <person name="Sutton G.G."/>
            <person name="Strausberg R.L."/>
            <person name="Nelson K.E."/>
        </authorList>
    </citation>
    <scope>NUCLEOTIDE SEQUENCE [LARGE SCALE GENOMIC DNA]</scope>
    <source>
        <strain evidence="1 2">RM3268</strain>
    </source>
</reference>
<evidence type="ECO:0000313" key="2">
    <source>
        <dbReference type="Proteomes" id="UP000005709"/>
    </source>
</evidence>
<evidence type="ECO:0000313" key="1">
    <source>
        <dbReference type="EMBL" id="EEV16698.1"/>
    </source>
</evidence>
<dbReference type="Proteomes" id="UP000005709">
    <property type="component" value="Unassembled WGS sequence"/>
</dbReference>
<sequence>MGLRAALGLSAAALEFCRDKDLPQREILNYRRILRTGARHFPHLLDFKAFLDIIINIYF</sequence>
<keyword evidence="2" id="KW-1185">Reference proteome</keyword>
<dbReference type="STRING" id="824.CGRAC_0029"/>
<protein>
    <submittedName>
        <fullName evidence="1">Uncharacterized protein</fullName>
    </submittedName>
</protein>